<dbReference type="PANTHER" id="PTHR32322">
    <property type="entry name" value="INNER MEMBRANE TRANSPORTER"/>
    <property type="match status" value="1"/>
</dbReference>
<keyword evidence="5 6" id="KW-0472">Membrane</keyword>
<evidence type="ECO:0000259" key="7">
    <source>
        <dbReference type="Pfam" id="PF00892"/>
    </source>
</evidence>
<dbReference type="AlphaFoldDB" id="A0A9X3RYC1"/>
<comment type="subcellular location">
    <subcellularLocation>
        <location evidence="1">Membrane</location>
        <topology evidence="1">Multi-pass membrane protein</topology>
    </subcellularLocation>
</comment>
<feature type="transmembrane region" description="Helical" evidence="6">
    <location>
        <begin position="65"/>
        <end position="84"/>
    </location>
</feature>
<dbReference type="SUPFAM" id="SSF103481">
    <property type="entry name" value="Multidrug resistance efflux transporter EmrE"/>
    <property type="match status" value="2"/>
</dbReference>
<sequence length="298" mass="30548">MEATWRWTLITAIAPVAWGSNYYVTREFLPHDAALWGAAIRALPAGLLLLLICRQLPRGAWWWRAVVLGAMNVGAFFALIYVAAQLLPTSIASTIMAASPVALMLMAWALVSERPRLVPVAGAAIGMAGVAVMLLGGGGAVSPLGVAASVTAMVSSSAGYMLAKRWGAGVDVLASTAWQLVAGGVLLLVPAVVVEGAPPALDAGAALGFAYVTVVATAIAFAAWFGGLRHLPASTVGLVGLLNPVTGVLLGTLLSGDVLTWRQLLGIALVLGGILAGRIKARIPVRLTASHLSHARSG</sequence>
<dbReference type="InterPro" id="IPR000620">
    <property type="entry name" value="EamA_dom"/>
</dbReference>
<evidence type="ECO:0000256" key="3">
    <source>
        <dbReference type="ARBA" id="ARBA00022692"/>
    </source>
</evidence>
<dbReference type="Gene3D" id="1.10.3730.20">
    <property type="match status" value="1"/>
</dbReference>
<gene>
    <name evidence="8" type="ORF">OM076_01880</name>
</gene>
<evidence type="ECO:0000313" key="8">
    <source>
        <dbReference type="EMBL" id="MDA0158999.1"/>
    </source>
</evidence>
<feature type="transmembrane region" description="Helical" evidence="6">
    <location>
        <begin position="35"/>
        <end position="53"/>
    </location>
</feature>
<dbReference type="PANTHER" id="PTHR32322:SF2">
    <property type="entry name" value="EAMA DOMAIN-CONTAINING PROTEIN"/>
    <property type="match status" value="1"/>
</dbReference>
<feature type="transmembrane region" description="Helical" evidence="6">
    <location>
        <begin position="90"/>
        <end position="110"/>
    </location>
</feature>
<proteinExistence type="inferred from homology"/>
<keyword evidence="9" id="KW-1185">Reference proteome</keyword>
<feature type="domain" description="EamA" evidence="7">
    <location>
        <begin position="144"/>
        <end position="275"/>
    </location>
</feature>
<dbReference type="Proteomes" id="UP001149140">
    <property type="component" value="Unassembled WGS sequence"/>
</dbReference>
<feature type="transmembrane region" description="Helical" evidence="6">
    <location>
        <begin position="170"/>
        <end position="193"/>
    </location>
</feature>
<evidence type="ECO:0000256" key="2">
    <source>
        <dbReference type="ARBA" id="ARBA00007362"/>
    </source>
</evidence>
<dbReference type="Pfam" id="PF00892">
    <property type="entry name" value="EamA"/>
    <property type="match status" value="2"/>
</dbReference>
<dbReference type="InterPro" id="IPR050638">
    <property type="entry name" value="AA-Vitamin_Transporters"/>
</dbReference>
<evidence type="ECO:0000256" key="1">
    <source>
        <dbReference type="ARBA" id="ARBA00004141"/>
    </source>
</evidence>
<name>A0A9X3RYC1_9ACTN</name>
<dbReference type="RefSeq" id="WP_270037650.1">
    <property type="nucleotide sequence ID" value="NZ_JAPDOD010000001.1"/>
</dbReference>
<feature type="transmembrane region" description="Helical" evidence="6">
    <location>
        <begin position="260"/>
        <end position="277"/>
    </location>
</feature>
<protein>
    <submittedName>
        <fullName evidence="8">DMT family transporter</fullName>
    </submittedName>
</protein>
<keyword evidence="3 6" id="KW-0812">Transmembrane</keyword>
<evidence type="ECO:0000313" key="9">
    <source>
        <dbReference type="Proteomes" id="UP001149140"/>
    </source>
</evidence>
<dbReference type="InterPro" id="IPR037185">
    <property type="entry name" value="EmrE-like"/>
</dbReference>
<feature type="transmembrane region" description="Helical" evidence="6">
    <location>
        <begin position="233"/>
        <end position="254"/>
    </location>
</feature>
<evidence type="ECO:0000256" key="6">
    <source>
        <dbReference type="SAM" id="Phobius"/>
    </source>
</evidence>
<comment type="caution">
    <text evidence="8">The sequence shown here is derived from an EMBL/GenBank/DDBJ whole genome shotgun (WGS) entry which is preliminary data.</text>
</comment>
<feature type="transmembrane region" description="Helical" evidence="6">
    <location>
        <begin position="144"/>
        <end position="163"/>
    </location>
</feature>
<dbReference type="EMBL" id="JAPDOD010000001">
    <property type="protein sequence ID" value="MDA0158999.1"/>
    <property type="molecule type" value="Genomic_DNA"/>
</dbReference>
<evidence type="ECO:0000256" key="5">
    <source>
        <dbReference type="ARBA" id="ARBA00023136"/>
    </source>
</evidence>
<reference evidence="8" key="1">
    <citation type="submission" date="2022-10" db="EMBL/GenBank/DDBJ databases">
        <title>The WGS of Solirubrobacter ginsenosidimutans DSM 21036.</title>
        <authorList>
            <person name="Jiang Z."/>
        </authorList>
    </citation>
    <scope>NUCLEOTIDE SEQUENCE</scope>
    <source>
        <strain evidence="8">DSM 21036</strain>
    </source>
</reference>
<keyword evidence="4 6" id="KW-1133">Transmembrane helix</keyword>
<feature type="transmembrane region" description="Helical" evidence="6">
    <location>
        <begin position="117"/>
        <end position="138"/>
    </location>
</feature>
<dbReference type="GO" id="GO:0016020">
    <property type="term" value="C:membrane"/>
    <property type="evidence" value="ECO:0007669"/>
    <property type="project" value="UniProtKB-SubCell"/>
</dbReference>
<feature type="domain" description="EamA" evidence="7">
    <location>
        <begin position="7"/>
        <end position="134"/>
    </location>
</feature>
<feature type="transmembrane region" description="Helical" evidence="6">
    <location>
        <begin position="205"/>
        <end position="226"/>
    </location>
</feature>
<accession>A0A9X3RYC1</accession>
<evidence type="ECO:0000256" key="4">
    <source>
        <dbReference type="ARBA" id="ARBA00022989"/>
    </source>
</evidence>
<comment type="similarity">
    <text evidence="2">Belongs to the EamA transporter family.</text>
</comment>
<organism evidence="8 9">
    <name type="scientific">Solirubrobacter ginsenosidimutans</name>
    <dbReference type="NCBI Taxonomy" id="490573"/>
    <lineage>
        <taxon>Bacteria</taxon>
        <taxon>Bacillati</taxon>
        <taxon>Actinomycetota</taxon>
        <taxon>Thermoleophilia</taxon>
        <taxon>Solirubrobacterales</taxon>
        <taxon>Solirubrobacteraceae</taxon>
        <taxon>Solirubrobacter</taxon>
    </lineage>
</organism>